<reference evidence="2" key="1">
    <citation type="submission" date="2018-06" db="EMBL/GenBank/DDBJ databases">
        <authorList>
            <person name="Zhirakovskaya E."/>
        </authorList>
    </citation>
    <scope>NUCLEOTIDE SEQUENCE</scope>
</reference>
<dbReference type="EMBL" id="UOEU01000761">
    <property type="protein sequence ID" value="VAW39687.1"/>
    <property type="molecule type" value="Genomic_DNA"/>
</dbReference>
<dbReference type="SUPFAM" id="SSF160582">
    <property type="entry name" value="MbtH-like"/>
    <property type="match status" value="1"/>
</dbReference>
<feature type="domain" description="MbtH-like" evidence="1">
    <location>
        <begin position="2"/>
        <end position="54"/>
    </location>
</feature>
<accession>A0A3B0VMZ5</accession>
<dbReference type="AlphaFoldDB" id="A0A3B0VMZ5"/>
<dbReference type="PANTHER" id="PTHR38444:SF1">
    <property type="entry name" value="ENTEROBACTIN BIOSYNTHESIS PROTEIN YBDZ"/>
    <property type="match status" value="1"/>
</dbReference>
<dbReference type="GO" id="GO:0005829">
    <property type="term" value="C:cytosol"/>
    <property type="evidence" value="ECO:0007669"/>
    <property type="project" value="TreeGrafter"/>
</dbReference>
<protein>
    <submittedName>
        <fullName evidence="2">MbtH-like NRPS chaperone</fullName>
    </submittedName>
</protein>
<evidence type="ECO:0000313" key="2">
    <source>
        <dbReference type="EMBL" id="VAW39687.1"/>
    </source>
</evidence>
<dbReference type="InterPro" id="IPR038020">
    <property type="entry name" value="MbtH-like_sf"/>
</dbReference>
<gene>
    <name evidence="2" type="ORF">MNBD_CHLOROFLEXI01-1857</name>
</gene>
<dbReference type="InterPro" id="IPR005153">
    <property type="entry name" value="MbtH-like_dom"/>
</dbReference>
<name>A0A3B0VMZ5_9ZZZZ</name>
<evidence type="ECO:0000259" key="1">
    <source>
        <dbReference type="SMART" id="SM00923"/>
    </source>
</evidence>
<dbReference type="GO" id="GO:0019290">
    <property type="term" value="P:siderophore biosynthetic process"/>
    <property type="evidence" value="ECO:0007669"/>
    <property type="project" value="TreeGrafter"/>
</dbReference>
<dbReference type="PANTHER" id="PTHR38444">
    <property type="entry name" value="ENTEROBACTIN BIOSYNTHESIS PROTEIN YBDZ"/>
    <property type="match status" value="1"/>
</dbReference>
<dbReference type="Pfam" id="PF03621">
    <property type="entry name" value="MbtH"/>
    <property type="match status" value="1"/>
</dbReference>
<sequence>MNQEEDKAIYKVYKVVVNHEEQYSIWSAEREIPIGWRDVGKQGSKEYCLHYIEEVWIDMRPLSLRKKMAESAS</sequence>
<organism evidence="2">
    <name type="scientific">hydrothermal vent metagenome</name>
    <dbReference type="NCBI Taxonomy" id="652676"/>
    <lineage>
        <taxon>unclassified sequences</taxon>
        <taxon>metagenomes</taxon>
        <taxon>ecological metagenomes</taxon>
    </lineage>
</organism>
<dbReference type="SMART" id="SM00923">
    <property type="entry name" value="MbtH"/>
    <property type="match status" value="1"/>
</dbReference>
<dbReference type="Gene3D" id="3.90.820.10">
    <property type="entry name" value="Structural Genomics, Unknown Function 30-nov-00 1gh9 Mol_id"/>
    <property type="match status" value="1"/>
</dbReference>
<dbReference type="InterPro" id="IPR037407">
    <property type="entry name" value="MLP_fam"/>
</dbReference>
<proteinExistence type="predicted"/>